<evidence type="ECO:0000313" key="3">
    <source>
        <dbReference type="EMBL" id="RCN49607.1"/>
    </source>
</evidence>
<dbReference type="AlphaFoldDB" id="A0A368H2W8"/>
<gene>
    <name evidence="3" type="ORF">ANCCAN_04379</name>
</gene>
<evidence type="ECO:0000313" key="4">
    <source>
        <dbReference type="Proteomes" id="UP000252519"/>
    </source>
</evidence>
<sequence>LYLFFPEDCRFVFVRSEYSWVYVNCSVIVLNYKFIYPVLLISSLTLLTNLITAAKLLTEKFRNRKTCKKNTKLFWQSFIQELFFANDLVWQHYLSSLVDSTFWFFLSRTLMWELAHTFDGLVVLAFDPTLRNSLNKIFHTNSRPLETAAATSKPTHDHVVVQVEG</sequence>
<evidence type="ECO:0000256" key="1">
    <source>
        <dbReference type="SAM" id="Phobius"/>
    </source>
</evidence>
<dbReference type="OrthoDB" id="5873047at2759"/>
<accession>A0A368H2W8</accession>
<feature type="transmembrane region" description="Helical" evidence="1">
    <location>
        <begin position="34"/>
        <end position="52"/>
    </location>
</feature>
<comment type="caution">
    <text evidence="3">The sequence shown here is derived from an EMBL/GenBank/DDBJ whole genome shotgun (WGS) entry which is preliminary data.</text>
</comment>
<dbReference type="PANTHER" id="PTHR23013:SF27">
    <property type="entry name" value="G-PROTEIN COUPLED RECEPTORS FAMILY 1 PROFILE DOMAIN-CONTAINING PROTEIN"/>
    <property type="match status" value="1"/>
</dbReference>
<proteinExistence type="predicted"/>
<dbReference type="EMBL" id="JOJR01000032">
    <property type="protein sequence ID" value="RCN49607.1"/>
    <property type="molecule type" value="Genomic_DNA"/>
</dbReference>
<keyword evidence="1" id="KW-0472">Membrane</keyword>
<dbReference type="InterPro" id="IPR019430">
    <property type="entry name" value="7TM_GPCR_serpentine_rcpt_Srx"/>
</dbReference>
<organism evidence="3 4">
    <name type="scientific">Ancylostoma caninum</name>
    <name type="common">Dog hookworm</name>
    <dbReference type="NCBI Taxonomy" id="29170"/>
    <lineage>
        <taxon>Eukaryota</taxon>
        <taxon>Metazoa</taxon>
        <taxon>Ecdysozoa</taxon>
        <taxon>Nematoda</taxon>
        <taxon>Chromadorea</taxon>
        <taxon>Rhabditida</taxon>
        <taxon>Rhabditina</taxon>
        <taxon>Rhabditomorpha</taxon>
        <taxon>Strongyloidea</taxon>
        <taxon>Ancylostomatidae</taxon>
        <taxon>Ancylostomatinae</taxon>
        <taxon>Ancylostoma</taxon>
    </lineage>
</organism>
<keyword evidence="1" id="KW-0812">Transmembrane</keyword>
<reference evidence="3 4" key="1">
    <citation type="submission" date="2014-10" db="EMBL/GenBank/DDBJ databases">
        <title>Draft genome of the hookworm Ancylostoma caninum.</title>
        <authorList>
            <person name="Mitreva M."/>
        </authorList>
    </citation>
    <scope>NUCLEOTIDE SEQUENCE [LARGE SCALE GENOMIC DNA]</scope>
    <source>
        <strain evidence="3 4">Baltimore</strain>
    </source>
</reference>
<name>A0A368H2W8_ANCCA</name>
<keyword evidence="4" id="KW-1185">Reference proteome</keyword>
<feature type="domain" description="7TM GPCR serpentine receptor class x (Srx)" evidence="2">
    <location>
        <begin position="2"/>
        <end position="126"/>
    </location>
</feature>
<evidence type="ECO:0000259" key="2">
    <source>
        <dbReference type="Pfam" id="PF10328"/>
    </source>
</evidence>
<dbReference type="Proteomes" id="UP000252519">
    <property type="component" value="Unassembled WGS sequence"/>
</dbReference>
<protein>
    <recommendedName>
        <fullName evidence="2">7TM GPCR serpentine receptor class x (Srx) domain-containing protein</fullName>
    </recommendedName>
</protein>
<keyword evidence="1" id="KW-1133">Transmembrane helix</keyword>
<dbReference type="PANTHER" id="PTHR23013">
    <property type="entry name" value="SERPENTINE RECEPTOR"/>
    <property type="match status" value="1"/>
</dbReference>
<dbReference type="Pfam" id="PF10328">
    <property type="entry name" value="7TM_GPCR_Srx"/>
    <property type="match status" value="1"/>
</dbReference>
<feature type="non-terminal residue" evidence="3">
    <location>
        <position position="1"/>
    </location>
</feature>